<protein>
    <recommendedName>
        <fullName evidence="3">Tetratricopeptide repeat protein</fullName>
    </recommendedName>
</protein>
<accession>A0ABY2BFF8</accession>
<dbReference type="EMBL" id="SLWM01000011">
    <property type="protein sequence ID" value="TCO18774.1"/>
    <property type="molecule type" value="Genomic_DNA"/>
</dbReference>
<evidence type="ECO:0000313" key="1">
    <source>
        <dbReference type="EMBL" id="TCO18774.1"/>
    </source>
</evidence>
<dbReference type="SUPFAM" id="SSF48452">
    <property type="entry name" value="TPR-like"/>
    <property type="match status" value="1"/>
</dbReference>
<evidence type="ECO:0000313" key="2">
    <source>
        <dbReference type="Proteomes" id="UP000295818"/>
    </source>
</evidence>
<gene>
    <name evidence="1" type="ORF">EV644_11112</name>
</gene>
<organism evidence="1 2">
    <name type="scientific">Kribbella orskensis</name>
    <dbReference type="NCBI Taxonomy" id="2512216"/>
    <lineage>
        <taxon>Bacteria</taxon>
        <taxon>Bacillati</taxon>
        <taxon>Actinomycetota</taxon>
        <taxon>Actinomycetes</taxon>
        <taxon>Propionibacteriales</taxon>
        <taxon>Kribbellaceae</taxon>
        <taxon>Kribbella</taxon>
    </lineage>
</organism>
<name>A0ABY2BFF8_9ACTN</name>
<reference evidence="1 2" key="1">
    <citation type="journal article" date="2015" name="Stand. Genomic Sci.">
        <title>Genomic Encyclopedia of Bacterial and Archaeal Type Strains, Phase III: the genomes of soil and plant-associated and newly described type strains.</title>
        <authorList>
            <person name="Whitman W.B."/>
            <person name="Woyke T."/>
            <person name="Klenk H.P."/>
            <person name="Zhou Y."/>
            <person name="Lilburn T.G."/>
            <person name="Beck B.J."/>
            <person name="De Vos P."/>
            <person name="Vandamme P."/>
            <person name="Eisen J.A."/>
            <person name="Garrity G."/>
            <person name="Hugenholtz P."/>
            <person name="Kyrpides N.C."/>
        </authorList>
    </citation>
    <scope>NUCLEOTIDE SEQUENCE [LARGE SCALE GENOMIC DNA]</scope>
    <source>
        <strain evidence="1 2">VKM Ac-2538</strain>
    </source>
</reference>
<proteinExistence type="predicted"/>
<dbReference type="Proteomes" id="UP000295818">
    <property type="component" value="Unassembled WGS sequence"/>
</dbReference>
<sequence length="304" mass="32134">MEAGGLLAAGGVALAAGDWVAARDAFGELVGRGETAEGLAGLGTAHWWLGDIRDAFTCWERAYAEFSRTDPAEAVQLAVGLSILYVANAGNRAVARGWAARAVRLAEPLDAPVLTAWALLAKADTDDDPARAALAAEEAHRIALETKDHDLELCALSMRGSLLIDLGRVGERTALLDEALAGALGGEGSSLDTVVFTSCLLMRCCVRGADFSRVVQWTRSLDGFIARYGCPYLHAVCRASYGAVLMSTGDWARAEVELAAAAELAKESLPAVQAEAAAYLADLRLGQGRVRRPGNYWRGTRTTS</sequence>
<dbReference type="Gene3D" id="1.25.40.10">
    <property type="entry name" value="Tetratricopeptide repeat domain"/>
    <property type="match status" value="1"/>
</dbReference>
<evidence type="ECO:0008006" key="3">
    <source>
        <dbReference type="Google" id="ProtNLM"/>
    </source>
</evidence>
<dbReference type="InterPro" id="IPR011990">
    <property type="entry name" value="TPR-like_helical_dom_sf"/>
</dbReference>
<keyword evidence="2" id="KW-1185">Reference proteome</keyword>
<comment type="caution">
    <text evidence="1">The sequence shown here is derived from an EMBL/GenBank/DDBJ whole genome shotgun (WGS) entry which is preliminary data.</text>
</comment>